<evidence type="ECO:0000313" key="3">
    <source>
        <dbReference type="Proteomes" id="UP000683429"/>
    </source>
</evidence>
<evidence type="ECO:0000259" key="1">
    <source>
        <dbReference type="Pfam" id="PF01844"/>
    </source>
</evidence>
<accession>A0ABX8HB79</accession>
<dbReference type="CDD" id="cd00085">
    <property type="entry name" value="HNHc"/>
    <property type="match status" value="1"/>
</dbReference>
<dbReference type="InterPro" id="IPR002711">
    <property type="entry name" value="HNH"/>
</dbReference>
<dbReference type="RefSeq" id="WP_051499292.1">
    <property type="nucleotide sequence ID" value="NZ_CP076607.1"/>
</dbReference>
<dbReference type="GO" id="GO:0004519">
    <property type="term" value="F:endonuclease activity"/>
    <property type="evidence" value="ECO:0007669"/>
    <property type="project" value="UniProtKB-KW"/>
</dbReference>
<dbReference type="Pfam" id="PF01844">
    <property type="entry name" value="HNH"/>
    <property type="match status" value="1"/>
</dbReference>
<keyword evidence="3" id="KW-1185">Reference proteome</keyword>
<dbReference type="Proteomes" id="UP000683429">
    <property type="component" value="Chromosome"/>
</dbReference>
<keyword evidence="2" id="KW-0540">Nuclease</keyword>
<feature type="domain" description="HNH" evidence="1">
    <location>
        <begin position="139"/>
        <end position="186"/>
    </location>
</feature>
<dbReference type="InterPro" id="IPR003615">
    <property type="entry name" value="HNH_nuc"/>
</dbReference>
<name>A0ABX8HB79_9BACL</name>
<sequence>MRKVGRKIKICKTCKELKDYNMFYSQTKKSKKRGKYIYYYPECKECSIRRSLKWQSDNHEYYLQQKHIYNTNQTKVSESWRKREREHSKEQRINGYQSEWRKVNPEKLKEYNRQRYSNKKHEITFSEWDSCKKYFNYMCAYCGITEEEHRLTLNQQLHREHVDCNGSNDLSNCVPACQSCNSSKHKFELIEWYDEDNTNFREDRLLKLIKWVTEDYKNFLEKANQI</sequence>
<proteinExistence type="predicted"/>
<protein>
    <submittedName>
        <fullName evidence="2">HNH endonuclease</fullName>
    </submittedName>
</protein>
<keyword evidence="2" id="KW-0255">Endonuclease</keyword>
<dbReference type="Gene3D" id="1.10.30.50">
    <property type="match status" value="1"/>
</dbReference>
<reference evidence="2 3" key="1">
    <citation type="submission" date="2021-06" db="EMBL/GenBank/DDBJ databases">
        <title>Whole genome sequence of Paenibacillus sophorae DSM23020 for comparative genomics.</title>
        <authorList>
            <person name="Kim M.-J."/>
            <person name="Lee G."/>
            <person name="Shin J.-H."/>
        </authorList>
    </citation>
    <scope>NUCLEOTIDE SEQUENCE [LARGE SCALE GENOMIC DNA]</scope>
    <source>
        <strain evidence="2 3">DSM 23020</strain>
    </source>
</reference>
<gene>
    <name evidence="2" type="ORF">KP014_20305</name>
</gene>
<dbReference type="EMBL" id="CP076607">
    <property type="protein sequence ID" value="QWU14255.1"/>
    <property type="molecule type" value="Genomic_DNA"/>
</dbReference>
<evidence type="ECO:0000313" key="2">
    <source>
        <dbReference type="EMBL" id="QWU14255.1"/>
    </source>
</evidence>
<keyword evidence="2" id="KW-0378">Hydrolase</keyword>
<organism evidence="2 3">
    <name type="scientific">Paenibacillus sophorae</name>
    <dbReference type="NCBI Taxonomy" id="1333845"/>
    <lineage>
        <taxon>Bacteria</taxon>
        <taxon>Bacillati</taxon>
        <taxon>Bacillota</taxon>
        <taxon>Bacilli</taxon>
        <taxon>Bacillales</taxon>
        <taxon>Paenibacillaceae</taxon>
        <taxon>Paenibacillus</taxon>
    </lineage>
</organism>